<evidence type="ECO:0000256" key="5">
    <source>
        <dbReference type="ARBA" id="ARBA00023180"/>
    </source>
</evidence>
<accession>A0A8C5DYD3</accession>
<dbReference type="InterPro" id="IPR036179">
    <property type="entry name" value="Ig-like_dom_sf"/>
</dbReference>
<keyword evidence="4" id="KW-1015">Disulfide bond</keyword>
<proteinExistence type="inferred from homology"/>
<dbReference type="PANTHER" id="PTHR11890">
    <property type="entry name" value="INTERLEUKIN-1 RECEPTOR FAMILY MEMBER"/>
    <property type="match status" value="1"/>
</dbReference>
<dbReference type="SMART" id="SM00408">
    <property type="entry name" value="IGc2"/>
    <property type="match status" value="2"/>
</dbReference>
<feature type="domain" description="Ig-like" evidence="8">
    <location>
        <begin position="277"/>
        <end position="380"/>
    </location>
</feature>
<feature type="transmembrane region" description="Helical" evidence="7">
    <location>
        <begin position="390"/>
        <end position="415"/>
    </location>
</feature>
<reference evidence="9" key="1">
    <citation type="submission" date="2020-06" db="EMBL/GenBank/DDBJ databases">
        <authorList>
            <consortium name="Wellcome Sanger Institute Data Sharing"/>
        </authorList>
    </citation>
    <scope>NUCLEOTIDE SEQUENCE [LARGE SCALE GENOMIC DNA]</scope>
</reference>
<evidence type="ECO:0000259" key="8">
    <source>
        <dbReference type="PROSITE" id="PS50835"/>
    </source>
</evidence>
<keyword evidence="6" id="KW-0393">Immunoglobulin domain</keyword>
<dbReference type="PRINTS" id="PR01536">
    <property type="entry name" value="INTRLKN1R12F"/>
</dbReference>
<dbReference type="InterPro" id="IPR013783">
    <property type="entry name" value="Ig-like_fold"/>
</dbReference>
<reference evidence="9" key="3">
    <citation type="submission" date="2025-09" db="UniProtKB">
        <authorList>
            <consortium name="Ensembl"/>
        </authorList>
    </citation>
    <scope>IDENTIFICATION</scope>
</reference>
<evidence type="ECO:0000256" key="3">
    <source>
        <dbReference type="ARBA" id="ARBA00022737"/>
    </source>
</evidence>
<gene>
    <name evidence="9" type="primary">LOC114455650</name>
</gene>
<protein>
    <submittedName>
        <fullName evidence="9">Interleukin-1 receptor type 2-like</fullName>
    </submittedName>
</protein>
<name>A0A8C5DYD3_GOUWI</name>
<evidence type="ECO:0000256" key="4">
    <source>
        <dbReference type="ARBA" id="ARBA00023157"/>
    </source>
</evidence>
<dbReference type="GO" id="GO:0004908">
    <property type="term" value="F:interleukin-1 receptor activity"/>
    <property type="evidence" value="ECO:0007669"/>
    <property type="project" value="InterPro"/>
</dbReference>
<reference evidence="9" key="2">
    <citation type="submission" date="2025-08" db="UniProtKB">
        <authorList>
            <consortium name="Ensembl"/>
        </authorList>
    </citation>
    <scope>IDENTIFICATION</scope>
</reference>
<evidence type="ECO:0000256" key="2">
    <source>
        <dbReference type="ARBA" id="ARBA00022729"/>
    </source>
</evidence>
<dbReference type="FunFam" id="2.60.40.10:FF:000188">
    <property type="entry name" value="Interleukin-1 receptor accessory protein-like 1"/>
    <property type="match status" value="1"/>
</dbReference>
<dbReference type="PANTHER" id="PTHR11890:SF18">
    <property type="entry name" value="LYMPHOCYTE ACTIVATION GENE 3 PROTEIN"/>
    <property type="match status" value="1"/>
</dbReference>
<evidence type="ECO:0000256" key="1">
    <source>
        <dbReference type="ARBA" id="ARBA00009752"/>
    </source>
</evidence>
<keyword evidence="3" id="KW-0677">Repeat</keyword>
<keyword evidence="7" id="KW-0812">Transmembrane</keyword>
<dbReference type="PROSITE" id="PS50835">
    <property type="entry name" value="IG_LIKE"/>
    <property type="match status" value="2"/>
</dbReference>
<dbReference type="InterPro" id="IPR003599">
    <property type="entry name" value="Ig_sub"/>
</dbReference>
<keyword evidence="5" id="KW-0325">Glycoprotein</keyword>
<keyword evidence="10" id="KW-1185">Reference proteome</keyword>
<dbReference type="InterPro" id="IPR003598">
    <property type="entry name" value="Ig_sub2"/>
</dbReference>
<dbReference type="Pfam" id="PF13927">
    <property type="entry name" value="Ig_3"/>
    <property type="match status" value="1"/>
</dbReference>
<evidence type="ECO:0000256" key="7">
    <source>
        <dbReference type="SAM" id="Phobius"/>
    </source>
</evidence>
<comment type="similarity">
    <text evidence="1">Belongs to the interleukin-1 receptor family.</text>
</comment>
<dbReference type="InterPro" id="IPR015621">
    <property type="entry name" value="IL-1_rcpt_fam"/>
</dbReference>
<keyword evidence="7" id="KW-1133">Transmembrane helix</keyword>
<dbReference type="Gene3D" id="2.60.40.10">
    <property type="entry name" value="Immunoglobulins"/>
    <property type="match status" value="3"/>
</dbReference>
<evidence type="ECO:0000256" key="6">
    <source>
        <dbReference type="ARBA" id="ARBA00023319"/>
    </source>
</evidence>
<dbReference type="SUPFAM" id="SSF48726">
    <property type="entry name" value="Immunoglobulin"/>
    <property type="match status" value="2"/>
</dbReference>
<dbReference type="Ensembl" id="ENSGWIT00000014924.1">
    <property type="protein sequence ID" value="ENSGWIP00000013455.1"/>
    <property type="gene ID" value="ENSGWIG00000007673.1"/>
</dbReference>
<organism evidence="9 10">
    <name type="scientific">Gouania willdenowi</name>
    <name type="common">Blunt-snouted clingfish</name>
    <name type="synonym">Lepadogaster willdenowi</name>
    <dbReference type="NCBI Taxonomy" id="441366"/>
    <lineage>
        <taxon>Eukaryota</taxon>
        <taxon>Metazoa</taxon>
        <taxon>Chordata</taxon>
        <taxon>Craniata</taxon>
        <taxon>Vertebrata</taxon>
        <taxon>Euteleostomi</taxon>
        <taxon>Actinopterygii</taxon>
        <taxon>Neopterygii</taxon>
        <taxon>Teleostei</taxon>
        <taxon>Neoteleostei</taxon>
        <taxon>Acanthomorphata</taxon>
        <taxon>Ovalentaria</taxon>
        <taxon>Blenniimorphae</taxon>
        <taxon>Blenniiformes</taxon>
        <taxon>Gobiesocoidei</taxon>
        <taxon>Gobiesocidae</taxon>
        <taxon>Gobiesocinae</taxon>
        <taxon>Gouania</taxon>
    </lineage>
</organism>
<keyword evidence="2" id="KW-0732">Signal</keyword>
<evidence type="ECO:0000313" key="10">
    <source>
        <dbReference type="Proteomes" id="UP000694680"/>
    </source>
</evidence>
<dbReference type="InterPro" id="IPR004074">
    <property type="entry name" value="IL-1_rcpt_I/II-typ"/>
</dbReference>
<dbReference type="Proteomes" id="UP000694680">
    <property type="component" value="Chromosome 21"/>
</dbReference>
<keyword evidence="7" id="KW-0472">Membrane</keyword>
<dbReference type="InterPro" id="IPR007110">
    <property type="entry name" value="Ig-like_dom"/>
</dbReference>
<dbReference type="SMART" id="SM00409">
    <property type="entry name" value="IG"/>
    <property type="match status" value="2"/>
</dbReference>
<dbReference type="AlphaFoldDB" id="A0A8C5DYD3"/>
<feature type="domain" description="Ig-like" evidence="8">
    <location>
        <begin position="133"/>
        <end position="210"/>
    </location>
</feature>
<evidence type="ECO:0000313" key="9">
    <source>
        <dbReference type="Ensembl" id="ENSGWIP00000013455.1"/>
    </source>
</evidence>
<sequence>YFLWMNHYRIIIIQQNLCVLIFLCAFLPPDGCLLVSPEVEVFRVEGEAVILHFQIFITKNVSTEDEAYLDKSRVQQHDKQMWFLPAEVSDSGEYTCTYRNNSFCIAGSITLHVFQSSSVDMDTLSYPVPVSVGEQLKFRCPSVGYFNATEEQIRWNKDHSTHQLGSESSFHQEEGRLLIPAVTRSHAGVYTCQLTVQINNQLYKVSRAILLQVQGFDSSTTTQTLSDFPTTDVALSPAVICQYFNCLPSPQEVKILSAINKKKKLFYYFSAPEIKAPMIVSPLNGTIYERAHGSGLELMCLVLIECSMAESTVVTWLVNSQSLESSHLANHALQGGRRVTGVPGGCQIEQRLVVERITEEERRTGIKCVAQNKGGTREVVAWLQLEDSTFTWLLVALVAASCFFMVICVFLCMLFKPKKNKKMDYSLAKQGSTCSI</sequence>